<proteinExistence type="inferred from homology"/>
<evidence type="ECO:0000256" key="1">
    <source>
        <dbReference type="ARBA" id="ARBA00004162"/>
    </source>
</evidence>
<protein>
    <submittedName>
        <fullName evidence="11">MRAP2 protein</fullName>
    </submittedName>
</protein>
<evidence type="ECO:0000313" key="11">
    <source>
        <dbReference type="EMBL" id="MBN3285751.1"/>
    </source>
</evidence>
<dbReference type="InterPro" id="IPR028111">
    <property type="entry name" value="MRAP"/>
</dbReference>
<reference evidence="11" key="1">
    <citation type="journal article" date="2021" name="Cell">
        <title>Tracing the genetic footprints of vertebrate landing in non-teleost ray-finned fishes.</title>
        <authorList>
            <person name="Bi X."/>
            <person name="Wang K."/>
            <person name="Yang L."/>
            <person name="Pan H."/>
            <person name="Jiang H."/>
            <person name="Wei Q."/>
            <person name="Fang M."/>
            <person name="Yu H."/>
            <person name="Zhu C."/>
            <person name="Cai Y."/>
            <person name="He Y."/>
            <person name="Gan X."/>
            <person name="Zeng H."/>
            <person name="Yu D."/>
            <person name="Zhu Y."/>
            <person name="Jiang H."/>
            <person name="Qiu Q."/>
            <person name="Yang H."/>
            <person name="Zhang Y.E."/>
            <person name="Wang W."/>
            <person name="Zhu M."/>
            <person name="He S."/>
            <person name="Zhang G."/>
        </authorList>
    </citation>
    <scope>NUCLEOTIDE SEQUENCE</scope>
    <source>
        <strain evidence="11">Pddl_001</strain>
    </source>
</reference>
<evidence type="ECO:0000256" key="9">
    <source>
        <dbReference type="SAM" id="MobiDB-lite"/>
    </source>
</evidence>
<accession>A0ABS2YG97</accession>
<evidence type="ECO:0000256" key="3">
    <source>
        <dbReference type="ARBA" id="ARBA00010063"/>
    </source>
</evidence>
<comment type="subcellular location">
    <subcellularLocation>
        <location evidence="1">Cell membrane</location>
        <topology evidence="1">Single-pass membrane protein</topology>
    </subcellularLocation>
    <subcellularLocation>
        <location evidence="2">Endoplasmic reticulum membrane</location>
        <topology evidence="2">Single-pass membrane protein</topology>
    </subcellularLocation>
</comment>
<gene>
    <name evidence="11" type="primary">Mrap2_0</name>
    <name evidence="11" type="ORF">GTO93_0003253</name>
</gene>
<keyword evidence="7 10" id="KW-1133">Transmembrane helix</keyword>
<keyword evidence="12" id="KW-1185">Reference proteome</keyword>
<sequence length="222" mass="25402">MSANSHISNTTSRQAVSRPDYVWEYEYYDYEPVSFEGLKAHRYSIVIGFWVGLAVFVIFMFFILTLLTKTGAPHQENPEHSEKHHHMNSFAVDFRRSQESDKVLSHRVVEESRSLFHCYINEVEHLGRARLDSKASGLKHSSLHTRETLGDNELEEEMNNLAKFNIPNFVSSEQSSMLGDDDLLLSEQPIILNNDADDSSASNPETSSQNPQLRSQTPHELF</sequence>
<feature type="region of interest" description="Disordered" evidence="9">
    <location>
        <begin position="193"/>
        <end position="222"/>
    </location>
</feature>
<dbReference type="Pfam" id="PF15183">
    <property type="entry name" value="MRAP"/>
    <property type="match status" value="1"/>
</dbReference>
<feature type="non-terminal residue" evidence="11">
    <location>
        <position position="1"/>
    </location>
</feature>
<evidence type="ECO:0000256" key="8">
    <source>
        <dbReference type="ARBA" id="ARBA00023136"/>
    </source>
</evidence>
<feature type="non-terminal residue" evidence="11">
    <location>
        <position position="222"/>
    </location>
</feature>
<dbReference type="PANTHER" id="PTHR28675:SF1">
    <property type="entry name" value="MELANOCORTIN-2 RECEPTOR ACCESSORY PROTEIN 2"/>
    <property type="match status" value="1"/>
</dbReference>
<dbReference type="Proteomes" id="UP001166093">
    <property type="component" value="Unassembled WGS sequence"/>
</dbReference>
<dbReference type="EMBL" id="JAAWVQ010152228">
    <property type="protein sequence ID" value="MBN3285751.1"/>
    <property type="molecule type" value="Genomic_DNA"/>
</dbReference>
<evidence type="ECO:0000256" key="2">
    <source>
        <dbReference type="ARBA" id="ARBA00004389"/>
    </source>
</evidence>
<evidence type="ECO:0000256" key="10">
    <source>
        <dbReference type="SAM" id="Phobius"/>
    </source>
</evidence>
<keyword evidence="8 10" id="KW-0472">Membrane</keyword>
<organism evidence="11 12">
    <name type="scientific">Polyodon spathula</name>
    <name type="common">North American paddlefish</name>
    <name type="synonym">Squalus spathula</name>
    <dbReference type="NCBI Taxonomy" id="7913"/>
    <lineage>
        <taxon>Eukaryota</taxon>
        <taxon>Metazoa</taxon>
        <taxon>Chordata</taxon>
        <taxon>Craniata</taxon>
        <taxon>Vertebrata</taxon>
        <taxon>Euteleostomi</taxon>
        <taxon>Actinopterygii</taxon>
        <taxon>Chondrostei</taxon>
        <taxon>Acipenseriformes</taxon>
        <taxon>Polyodontidae</taxon>
        <taxon>Polyodon</taxon>
    </lineage>
</organism>
<evidence type="ECO:0000256" key="4">
    <source>
        <dbReference type="ARBA" id="ARBA00022475"/>
    </source>
</evidence>
<keyword evidence="5 10" id="KW-0812">Transmembrane</keyword>
<evidence type="ECO:0000256" key="6">
    <source>
        <dbReference type="ARBA" id="ARBA00022824"/>
    </source>
</evidence>
<comment type="caution">
    <text evidence="11">The sequence shown here is derived from an EMBL/GenBank/DDBJ whole genome shotgun (WGS) entry which is preliminary data.</text>
</comment>
<feature type="compositionally biased region" description="Polar residues" evidence="9">
    <location>
        <begin position="199"/>
        <end position="222"/>
    </location>
</feature>
<feature type="transmembrane region" description="Helical" evidence="10">
    <location>
        <begin position="43"/>
        <end position="67"/>
    </location>
</feature>
<keyword evidence="4" id="KW-1003">Cell membrane</keyword>
<dbReference type="PANTHER" id="PTHR28675">
    <property type="entry name" value="MELANOCORTIN-2 RECEPTOR ACCESSORY PROTEIN 2"/>
    <property type="match status" value="1"/>
</dbReference>
<evidence type="ECO:0000256" key="5">
    <source>
        <dbReference type="ARBA" id="ARBA00022692"/>
    </source>
</evidence>
<keyword evidence="6" id="KW-0256">Endoplasmic reticulum</keyword>
<comment type="similarity">
    <text evidence="3">Belongs to the MRAP family.</text>
</comment>
<name>A0ABS2YG97_POLSP</name>
<evidence type="ECO:0000256" key="7">
    <source>
        <dbReference type="ARBA" id="ARBA00022989"/>
    </source>
</evidence>
<evidence type="ECO:0000313" key="12">
    <source>
        <dbReference type="Proteomes" id="UP001166093"/>
    </source>
</evidence>